<feature type="region of interest" description="Disordered" evidence="11">
    <location>
        <begin position="621"/>
        <end position="646"/>
    </location>
</feature>
<dbReference type="Pfam" id="PF08263">
    <property type="entry name" value="LRRNT_2"/>
    <property type="match status" value="1"/>
</dbReference>
<evidence type="ECO:0000256" key="11">
    <source>
        <dbReference type="SAM" id="MobiDB-lite"/>
    </source>
</evidence>
<evidence type="ECO:0000256" key="8">
    <source>
        <dbReference type="ARBA" id="ARBA00022989"/>
    </source>
</evidence>
<dbReference type="InterPro" id="IPR001611">
    <property type="entry name" value="Leu-rich_rpt"/>
</dbReference>
<keyword evidence="16" id="KW-1185">Reference proteome</keyword>
<keyword evidence="10" id="KW-0325">Glycoprotein</keyword>
<evidence type="ECO:0000256" key="2">
    <source>
        <dbReference type="ARBA" id="ARBA00009592"/>
    </source>
</evidence>
<dbReference type="InterPro" id="IPR011009">
    <property type="entry name" value="Kinase-like_dom_sf"/>
</dbReference>
<feature type="region of interest" description="Disordered" evidence="11">
    <location>
        <begin position="385"/>
        <end position="408"/>
    </location>
</feature>
<dbReference type="GO" id="GO:0004672">
    <property type="term" value="F:protein kinase activity"/>
    <property type="evidence" value="ECO:0007669"/>
    <property type="project" value="InterPro"/>
</dbReference>
<name>A0AAW1HP49_SAPOF</name>
<dbReference type="PROSITE" id="PS50011">
    <property type="entry name" value="PROTEIN_KINASE_DOM"/>
    <property type="match status" value="1"/>
</dbReference>
<dbReference type="FunFam" id="3.80.10.10:FF:000722">
    <property type="entry name" value="Leucine-rich repeat receptor-like protein kinase"/>
    <property type="match status" value="1"/>
</dbReference>
<evidence type="ECO:0000256" key="4">
    <source>
        <dbReference type="ARBA" id="ARBA00022614"/>
    </source>
</evidence>
<feature type="compositionally biased region" description="Acidic residues" evidence="11">
    <location>
        <begin position="423"/>
        <end position="432"/>
    </location>
</feature>
<evidence type="ECO:0000256" key="13">
    <source>
        <dbReference type="SAM" id="SignalP"/>
    </source>
</evidence>
<feature type="compositionally biased region" description="Low complexity" evidence="11">
    <location>
        <begin position="294"/>
        <end position="308"/>
    </location>
</feature>
<keyword evidence="9 12" id="KW-0472">Membrane</keyword>
<evidence type="ECO:0000256" key="10">
    <source>
        <dbReference type="ARBA" id="ARBA00023180"/>
    </source>
</evidence>
<dbReference type="PANTHER" id="PTHR48007:SF47">
    <property type="entry name" value="PROTEIN KINASE DOMAIN-CONTAINING PROTEIN"/>
    <property type="match status" value="1"/>
</dbReference>
<feature type="domain" description="Protein kinase" evidence="14">
    <location>
        <begin position="464"/>
        <end position="758"/>
    </location>
</feature>
<sequence length="764" mass="82955">MMCKPPNFSTTILTLSIIFLSNYHYSSLALNSDGVALLSFKLSILDDTLHVLDSWTSFDSTPCFWRGVTCGPTYSNLDSDSGRVTGVSLPGCQLLGTIPTNIGFLDRLQTLILSSNMINGSIPDTLFNISTLRVVDVSGNFISGELSESVGRLKNLSVLNVSDNALGGKIPQNLGNLPNLTVISLRNNFFTGRLPSGFGRVRVMDMSSNLLNGSLPVRFGGVDIQLLNVSYNSLTGDIPKNFGLIFPENMTIDLSYNNFTGEIPNSNIFRNQKKDSFVGNVNLCGPPLSGPCVTPSSTSGLPPTSGQPIPSPAIAAFPKTFPSSPDGDPNQETGQGGKNHRIRPQTIVWIVVGDAGGLAILCLVLIYIYRKKTVKRTFTITTTIKHSSSNPRRHEIHLSSSSRSSSDSRGIARWSCLQKAQVEEEDVDEDDKESVSSEHNRQEKGQLVTVDRESPPLELETVLKASAYVLGSGGSNIMYKAVLEDGTVLAVRRVGEGGRMKEFEGHVRGVAKVVHPNLVRVRGFYWAVDEKLVIYEYVPGGSLANARYRKPGSSPCHISWEVRLKIAKGVARGLSHIHEKKHVHGNLKSSNILLGLDMEPKIADFGFDKLSMGKSSIIPGGSTRHFGSNRSMGSKDSYPSPSTSSIGCVSPYHPPESLRSLKPNSKWDVYSFGVLLLELVTGKVIVSDELGPPVLAGLAVGLDDKARVLRMADPAIRVDLEGKEEDLLSCLKLGYNCVSHVPQKRPSMKEVVHVLEKISTSYTD</sequence>
<feature type="compositionally biased region" description="Low complexity" evidence="11">
    <location>
        <begin position="399"/>
        <end position="408"/>
    </location>
</feature>
<feature type="region of interest" description="Disordered" evidence="11">
    <location>
        <begin position="422"/>
        <end position="447"/>
    </location>
</feature>
<dbReference type="SUPFAM" id="SSF56112">
    <property type="entry name" value="Protein kinase-like (PK-like)"/>
    <property type="match status" value="1"/>
</dbReference>
<feature type="region of interest" description="Disordered" evidence="11">
    <location>
        <begin position="292"/>
        <end position="340"/>
    </location>
</feature>
<keyword evidence="6 13" id="KW-0732">Signal</keyword>
<keyword evidence="5 12" id="KW-0812">Transmembrane</keyword>
<comment type="subcellular location">
    <subcellularLocation>
        <location evidence="1">Membrane</location>
        <topology evidence="1">Single-pass type I membrane protein</topology>
    </subcellularLocation>
</comment>
<keyword evidence="8 12" id="KW-1133">Transmembrane helix</keyword>
<dbReference type="SUPFAM" id="SSF52058">
    <property type="entry name" value="L domain-like"/>
    <property type="match status" value="1"/>
</dbReference>
<gene>
    <name evidence="15" type="ORF">RND81_11G216100</name>
</gene>
<dbReference type="Gene3D" id="3.80.10.10">
    <property type="entry name" value="Ribonuclease Inhibitor"/>
    <property type="match status" value="2"/>
</dbReference>
<reference evidence="15" key="1">
    <citation type="submission" date="2024-03" db="EMBL/GenBank/DDBJ databases">
        <title>WGS assembly of Saponaria officinalis var. Norfolk2.</title>
        <authorList>
            <person name="Jenkins J."/>
            <person name="Shu S."/>
            <person name="Grimwood J."/>
            <person name="Barry K."/>
            <person name="Goodstein D."/>
            <person name="Schmutz J."/>
            <person name="Leebens-Mack J."/>
            <person name="Osbourn A."/>
        </authorList>
    </citation>
    <scope>NUCLEOTIDE SEQUENCE [LARGE SCALE GENOMIC DNA]</scope>
    <source>
        <strain evidence="15">JIC</strain>
    </source>
</reference>
<dbReference type="InterPro" id="IPR046959">
    <property type="entry name" value="PRK1-6/SRF4-like"/>
</dbReference>
<evidence type="ECO:0000256" key="6">
    <source>
        <dbReference type="ARBA" id="ARBA00022729"/>
    </source>
</evidence>
<dbReference type="InterPro" id="IPR000719">
    <property type="entry name" value="Prot_kinase_dom"/>
</dbReference>
<evidence type="ECO:0000256" key="7">
    <source>
        <dbReference type="ARBA" id="ARBA00022737"/>
    </source>
</evidence>
<evidence type="ECO:0000256" key="9">
    <source>
        <dbReference type="ARBA" id="ARBA00023136"/>
    </source>
</evidence>
<dbReference type="GO" id="GO:0016020">
    <property type="term" value="C:membrane"/>
    <property type="evidence" value="ECO:0007669"/>
    <property type="project" value="UniProtKB-SubCell"/>
</dbReference>
<protein>
    <recommendedName>
        <fullName evidence="14">Protein kinase domain-containing protein</fullName>
    </recommendedName>
</protein>
<proteinExistence type="inferred from homology"/>
<dbReference type="InterPro" id="IPR013210">
    <property type="entry name" value="LRR_N_plant-typ"/>
</dbReference>
<evidence type="ECO:0000256" key="3">
    <source>
        <dbReference type="ARBA" id="ARBA00022553"/>
    </source>
</evidence>
<dbReference type="Gene3D" id="3.30.200.20">
    <property type="entry name" value="Phosphorylase Kinase, domain 1"/>
    <property type="match status" value="1"/>
</dbReference>
<feature type="transmembrane region" description="Helical" evidence="12">
    <location>
        <begin position="347"/>
        <end position="369"/>
    </location>
</feature>
<evidence type="ECO:0000259" key="14">
    <source>
        <dbReference type="PROSITE" id="PS50011"/>
    </source>
</evidence>
<keyword evidence="7" id="KW-0677">Repeat</keyword>
<dbReference type="Gene3D" id="1.10.510.10">
    <property type="entry name" value="Transferase(Phosphotransferase) domain 1"/>
    <property type="match status" value="1"/>
</dbReference>
<keyword evidence="3" id="KW-0597">Phosphoprotein</keyword>
<dbReference type="GO" id="GO:0005524">
    <property type="term" value="F:ATP binding"/>
    <property type="evidence" value="ECO:0007669"/>
    <property type="project" value="InterPro"/>
</dbReference>
<dbReference type="AlphaFoldDB" id="A0AAW1HP49"/>
<evidence type="ECO:0000256" key="5">
    <source>
        <dbReference type="ARBA" id="ARBA00022692"/>
    </source>
</evidence>
<evidence type="ECO:0000313" key="15">
    <source>
        <dbReference type="EMBL" id="KAK9678506.1"/>
    </source>
</evidence>
<evidence type="ECO:0000256" key="12">
    <source>
        <dbReference type="SAM" id="Phobius"/>
    </source>
</evidence>
<evidence type="ECO:0000313" key="16">
    <source>
        <dbReference type="Proteomes" id="UP001443914"/>
    </source>
</evidence>
<dbReference type="PANTHER" id="PTHR48007">
    <property type="entry name" value="LEUCINE-RICH REPEAT RECEPTOR-LIKE PROTEIN KINASE PXC1"/>
    <property type="match status" value="1"/>
</dbReference>
<feature type="chain" id="PRO_5043587164" description="Protein kinase domain-containing protein" evidence="13">
    <location>
        <begin position="30"/>
        <end position="764"/>
    </location>
</feature>
<feature type="compositionally biased region" description="Low complexity" evidence="11">
    <location>
        <begin position="634"/>
        <end position="645"/>
    </location>
</feature>
<dbReference type="FunFam" id="3.80.10.10:FF:000275">
    <property type="entry name" value="Leucine-rich repeat receptor-like protein kinase"/>
    <property type="match status" value="1"/>
</dbReference>
<accession>A0AAW1HP49</accession>
<dbReference type="Pfam" id="PF00560">
    <property type="entry name" value="LRR_1"/>
    <property type="match status" value="4"/>
</dbReference>
<keyword evidence="4" id="KW-0433">Leucine-rich repeat</keyword>
<comment type="similarity">
    <text evidence="2">Belongs to the RLP family.</text>
</comment>
<feature type="compositionally biased region" description="Basic and acidic residues" evidence="11">
    <location>
        <begin position="433"/>
        <end position="447"/>
    </location>
</feature>
<organism evidence="15 16">
    <name type="scientific">Saponaria officinalis</name>
    <name type="common">Common soapwort</name>
    <name type="synonym">Lychnis saponaria</name>
    <dbReference type="NCBI Taxonomy" id="3572"/>
    <lineage>
        <taxon>Eukaryota</taxon>
        <taxon>Viridiplantae</taxon>
        <taxon>Streptophyta</taxon>
        <taxon>Embryophyta</taxon>
        <taxon>Tracheophyta</taxon>
        <taxon>Spermatophyta</taxon>
        <taxon>Magnoliopsida</taxon>
        <taxon>eudicotyledons</taxon>
        <taxon>Gunneridae</taxon>
        <taxon>Pentapetalae</taxon>
        <taxon>Caryophyllales</taxon>
        <taxon>Caryophyllaceae</taxon>
        <taxon>Caryophylleae</taxon>
        <taxon>Saponaria</taxon>
    </lineage>
</organism>
<comment type="caution">
    <text evidence="15">The sequence shown here is derived from an EMBL/GenBank/DDBJ whole genome shotgun (WGS) entry which is preliminary data.</text>
</comment>
<dbReference type="Proteomes" id="UP001443914">
    <property type="component" value="Unassembled WGS sequence"/>
</dbReference>
<dbReference type="Pfam" id="PF00069">
    <property type="entry name" value="Pkinase"/>
    <property type="match status" value="1"/>
</dbReference>
<feature type="signal peptide" evidence="13">
    <location>
        <begin position="1"/>
        <end position="29"/>
    </location>
</feature>
<evidence type="ECO:0000256" key="1">
    <source>
        <dbReference type="ARBA" id="ARBA00004479"/>
    </source>
</evidence>
<dbReference type="InterPro" id="IPR032675">
    <property type="entry name" value="LRR_dom_sf"/>
</dbReference>
<dbReference type="EMBL" id="JBDFQZ010000011">
    <property type="protein sequence ID" value="KAK9678506.1"/>
    <property type="molecule type" value="Genomic_DNA"/>
</dbReference>